<protein>
    <submittedName>
        <fullName evidence="2">Uncharacterized protein</fullName>
    </submittedName>
</protein>
<dbReference type="PANTHER" id="PTHR46769:SF2">
    <property type="entry name" value="FIBROCYSTIN-L ISOFORM 2 PRECURSOR-RELATED"/>
    <property type="match status" value="1"/>
</dbReference>
<dbReference type="InParanoid" id="C3XT17"/>
<accession>C3XT17</accession>
<dbReference type="InterPro" id="IPR052387">
    <property type="entry name" value="Fibrocystin"/>
</dbReference>
<reference evidence="2" key="1">
    <citation type="journal article" date="2008" name="Nature">
        <title>The amphioxus genome and the evolution of the chordate karyotype.</title>
        <authorList>
            <consortium name="US DOE Joint Genome Institute (JGI-PGF)"/>
            <person name="Putnam N.H."/>
            <person name="Butts T."/>
            <person name="Ferrier D.E.K."/>
            <person name="Furlong R.F."/>
            <person name="Hellsten U."/>
            <person name="Kawashima T."/>
            <person name="Robinson-Rechavi M."/>
            <person name="Shoguchi E."/>
            <person name="Terry A."/>
            <person name="Yu J.-K."/>
            <person name="Benito-Gutierrez E.L."/>
            <person name="Dubchak I."/>
            <person name="Garcia-Fernandez J."/>
            <person name="Gibson-Brown J.J."/>
            <person name="Grigoriev I.V."/>
            <person name="Horton A.C."/>
            <person name="de Jong P.J."/>
            <person name="Jurka J."/>
            <person name="Kapitonov V.V."/>
            <person name="Kohara Y."/>
            <person name="Kuroki Y."/>
            <person name="Lindquist E."/>
            <person name="Lucas S."/>
            <person name="Osoegawa K."/>
            <person name="Pennacchio L.A."/>
            <person name="Salamov A.A."/>
            <person name="Satou Y."/>
            <person name="Sauka-Spengler T."/>
            <person name="Schmutz J."/>
            <person name="Shin-I T."/>
            <person name="Toyoda A."/>
            <person name="Bronner-Fraser M."/>
            <person name="Fujiyama A."/>
            <person name="Holland L.Z."/>
            <person name="Holland P.W.H."/>
            <person name="Satoh N."/>
            <person name="Rokhsar D.S."/>
        </authorList>
    </citation>
    <scope>NUCLEOTIDE SEQUENCE [LARGE SCALE GENOMIC DNA]</scope>
    <source>
        <strain evidence="2">S238N-H82</strain>
        <tissue evidence="2">Testes</tissue>
    </source>
</reference>
<dbReference type="EMBL" id="GG666461">
    <property type="protein sequence ID" value="EEN68750.1"/>
    <property type="molecule type" value="Genomic_DNA"/>
</dbReference>
<dbReference type="PANTHER" id="PTHR46769">
    <property type="entry name" value="POLYCYSTIC KIDNEY AND HEPATIC DISEASE 1 (AUTOSOMAL RECESSIVE)-LIKE 1"/>
    <property type="match status" value="1"/>
</dbReference>
<evidence type="ECO:0000313" key="2">
    <source>
        <dbReference type="EMBL" id="EEN68750.1"/>
    </source>
</evidence>
<proteinExistence type="predicted"/>
<dbReference type="STRING" id="7739.C3XT17"/>
<keyword evidence="1" id="KW-0732">Signal</keyword>
<organism>
    <name type="scientific">Branchiostoma floridae</name>
    <name type="common">Florida lancelet</name>
    <name type="synonym">Amphioxus</name>
    <dbReference type="NCBI Taxonomy" id="7739"/>
    <lineage>
        <taxon>Eukaryota</taxon>
        <taxon>Metazoa</taxon>
        <taxon>Chordata</taxon>
        <taxon>Cephalochordata</taxon>
        <taxon>Leptocardii</taxon>
        <taxon>Amphioxiformes</taxon>
        <taxon>Branchiostomatidae</taxon>
        <taxon>Branchiostoma</taxon>
    </lineage>
</organism>
<dbReference type="AlphaFoldDB" id="C3XT17"/>
<name>C3XT17_BRAFL</name>
<evidence type="ECO:0000256" key="1">
    <source>
        <dbReference type="ARBA" id="ARBA00022729"/>
    </source>
</evidence>
<sequence length="375" mass="41619">MPLTYIVQQAGFQCNVDQTKPQTTRVRAGAVRSGDVLRGLELATGEPAKFYKLTAWNNQKGAEWVGAGALQFHDFVMANNEQVGIDLKDLGTADWGEERGSVIKDGYVIGYVDALNETGSTRCQSAGIALPYSPRMTVNGTTFINHDRSCSAMSGGTDGGPNFGGWYYRTEDLHFYDSPNKILFLWAHQAVFLDVDGSLSGTVEARQLEEILVEKIRAGGYDRKDYDRDSMLAAIEEIPADYRGKHNARLINRLLVRANTRDEGKPTNLLVTLEHVPQFLRKYNYINDLSRESVEQLLCEHYADEVEELEEVESKHSVLAGVLKTHYNDLTTTEILRKVLKVHGDTMPNLAKLAAAAVIPVSTAGIKNFTSLTEK</sequence>
<gene>
    <name evidence="2" type="ORF">BRAFLDRAFT_97279</name>
</gene>